<accession>A0A1Q5TG00</accession>
<dbReference type="InterPro" id="IPR050360">
    <property type="entry name" value="MFS_Sugar_Transporters"/>
</dbReference>
<name>A0A1Q5TG00_9EURO</name>
<dbReference type="AlphaFoldDB" id="A0A1Q5TG00"/>
<dbReference type="PANTHER" id="PTHR48022:SF33">
    <property type="entry name" value="SUGAR PERMEASE, PUTATIVE (AFU_ORTHOLOGUE AFUA_6G12040)-RELATED"/>
    <property type="match status" value="1"/>
</dbReference>
<evidence type="ECO:0000313" key="6">
    <source>
        <dbReference type="EMBL" id="OKO99131.1"/>
    </source>
</evidence>
<comment type="caution">
    <text evidence="6">The sequence shown here is derived from an EMBL/GenBank/DDBJ whole genome shotgun (WGS) entry which is preliminary data.</text>
</comment>
<dbReference type="Proteomes" id="UP000186955">
    <property type="component" value="Unassembled WGS sequence"/>
</dbReference>
<keyword evidence="7" id="KW-1185">Reference proteome</keyword>
<protein>
    <recommendedName>
        <fullName evidence="8">Major facilitator superfamily (MFS) profile domain-containing protein</fullName>
    </recommendedName>
</protein>
<gene>
    <name evidence="6" type="ORF">PENSUB_8517</name>
</gene>
<dbReference type="InterPro" id="IPR005828">
    <property type="entry name" value="MFS_sugar_transport-like"/>
</dbReference>
<sequence>MECFRGTILKRTLTVAFLYSTNNWVGAAFLAQSTYLLLTVGLPAVHCFDIGIGGCGLAIIEHPNLNPNQSSASYRMAHRSGDTEFSSSAKTLAIEVLFQTLSTWLTQFVVPYIYNTDSSDLGARTAFPFAGLSILVFICAYYCVPNTTGLTTEEIDRLYAEKVPVKRFGAFMPEVSVE</sequence>
<evidence type="ECO:0000256" key="4">
    <source>
        <dbReference type="ARBA" id="ARBA00023136"/>
    </source>
</evidence>
<dbReference type="GO" id="GO:0016020">
    <property type="term" value="C:membrane"/>
    <property type="evidence" value="ECO:0007669"/>
    <property type="project" value="UniProtKB-SubCell"/>
</dbReference>
<comment type="subcellular location">
    <subcellularLocation>
        <location evidence="1">Membrane</location>
        <topology evidence="1">Multi-pass membrane protein</topology>
    </subcellularLocation>
</comment>
<evidence type="ECO:0000256" key="5">
    <source>
        <dbReference type="SAM" id="Phobius"/>
    </source>
</evidence>
<dbReference type="InterPro" id="IPR036259">
    <property type="entry name" value="MFS_trans_sf"/>
</dbReference>
<evidence type="ECO:0000256" key="2">
    <source>
        <dbReference type="ARBA" id="ARBA00022692"/>
    </source>
</evidence>
<keyword evidence="3 5" id="KW-1133">Transmembrane helix</keyword>
<evidence type="ECO:0008006" key="8">
    <source>
        <dbReference type="Google" id="ProtNLM"/>
    </source>
</evidence>
<dbReference type="Pfam" id="PF00083">
    <property type="entry name" value="Sugar_tr"/>
    <property type="match status" value="1"/>
</dbReference>
<proteinExistence type="predicted"/>
<keyword evidence="2 5" id="KW-0812">Transmembrane</keyword>
<dbReference type="EMBL" id="MNBE01000664">
    <property type="protein sequence ID" value="OKO99131.1"/>
    <property type="molecule type" value="Genomic_DNA"/>
</dbReference>
<feature type="transmembrane region" description="Helical" evidence="5">
    <location>
        <begin position="126"/>
        <end position="144"/>
    </location>
</feature>
<evidence type="ECO:0000256" key="1">
    <source>
        <dbReference type="ARBA" id="ARBA00004141"/>
    </source>
</evidence>
<reference evidence="6 7" key="1">
    <citation type="submission" date="2016-10" db="EMBL/GenBank/DDBJ databases">
        <title>Genome sequence of the ascomycete fungus Penicillium subrubescens.</title>
        <authorList>
            <person name="De Vries R.P."/>
            <person name="Peng M."/>
            <person name="Dilokpimol A."/>
            <person name="Hilden K."/>
            <person name="Makela M.R."/>
            <person name="Grigoriev I."/>
            <person name="Riley R."/>
            <person name="Granchi Z."/>
        </authorList>
    </citation>
    <scope>NUCLEOTIDE SEQUENCE [LARGE SCALE GENOMIC DNA]</scope>
    <source>
        <strain evidence="6 7">CBS 132785</strain>
    </source>
</reference>
<dbReference type="PANTHER" id="PTHR48022">
    <property type="entry name" value="PLASTIDIC GLUCOSE TRANSPORTER 4"/>
    <property type="match status" value="1"/>
</dbReference>
<keyword evidence="4 5" id="KW-0472">Membrane</keyword>
<dbReference type="Gene3D" id="1.20.1250.20">
    <property type="entry name" value="MFS general substrate transporter like domains"/>
    <property type="match status" value="1"/>
</dbReference>
<organism evidence="6 7">
    <name type="scientific">Penicillium subrubescens</name>
    <dbReference type="NCBI Taxonomy" id="1316194"/>
    <lineage>
        <taxon>Eukaryota</taxon>
        <taxon>Fungi</taxon>
        <taxon>Dikarya</taxon>
        <taxon>Ascomycota</taxon>
        <taxon>Pezizomycotina</taxon>
        <taxon>Eurotiomycetes</taxon>
        <taxon>Eurotiomycetidae</taxon>
        <taxon>Eurotiales</taxon>
        <taxon>Aspergillaceae</taxon>
        <taxon>Penicillium</taxon>
    </lineage>
</organism>
<evidence type="ECO:0000256" key="3">
    <source>
        <dbReference type="ARBA" id="ARBA00022989"/>
    </source>
</evidence>
<evidence type="ECO:0000313" key="7">
    <source>
        <dbReference type="Proteomes" id="UP000186955"/>
    </source>
</evidence>
<dbReference type="GO" id="GO:0005351">
    <property type="term" value="F:carbohydrate:proton symporter activity"/>
    <property type="evidence" value="ECO:0007669"/>
    <property type="project" value="TreeGrafter"/>
</dbReference>